<dbReference type="InterPro" id="IPR033479">
    <property type="entry name" value="dCache_1"/>
</dbReference>
<keyword evidence="10" id="KW-0175">Coiled coil</keyword>
<protein>
    <submittedName>
        <fullName evidence="14">Methyl-accepting chemotaxis protein</fullName>
    </submittedName>
</protein>
<keyword evidence="4 11" id="KW-0812">Transmembrane</keyword>
<evidence type="ECO:0000256" key="1">
    <source>
        <dbReference type="ARBA" id="ARBA00004651"/>
    </source>
</evidence>
<dbReference type="SMART" id="SM00304">
    <property type="entry name" value="HAMP"/>
    <property type="match status" value="2"/>
</dbReference>
<evidence type="ECO:0000256" key="2">
    <source>
        <dbReference type="ARBA" id="ARBA00022475"/>
    </source>
</evidence>
<feature type="domain" description="HAMP" evidence="13">
    <location>
        <begin position="356"/>
        <end position="408"/>
    </location>
</feature>
<dbReference type="PANTHER" id="PTHR32089:SF112">
    <property type="entry name" value="LYSOZYME-LIKE PROTEIN-RELATED"/>
    <property type="match status" value="1"/>
</dbReference>
<dbReference type="SMART" id="SM00283">
    <property type="entry name" value="MA"/>
    <property type="match status" value="1"/>
</dbReference>
<organism evidence="14">
    <name type="scientific">Caldicellulosiruptor owensensis</name>
    <dbReference type="NCBI Taxonomy" id="55205"/>
    <lineage>
        <taxon>Bacteria</taxon>
        <taxon>Bacillati</taxon>
        <taxon>Bacillota</taxon>
        <taxon>Bacillota incertae sedis</taxon>
        <taxon>Caldicellulosiruptorales</taxon>
        <taxon>Caldicellulosiruptoraceae</taxon>
        <taxon>Caldicellulosiruptor</taxon>
    </lineage>
</organism>
<dbReference type="Pfam" id="PF02743">
    <property type="entry name" value="dCache_1"/>
    <property type="match status" value="1"/>
</dbReference>
<dbReference type="Gene3D" id="1.10.287.950">
    <property type="entry name" value="Methyl-accepting chemotaxis protein"/>
    <property type="match status" value="1"/>
</dbReference>
<keyword evidence="6 11" id="KW-0472">Membrane</keyword>
<keyword evidence="7 9" id="KW-0807">Transducer</keyword>
<keyword evidence="2" id="KW-1003">Cell membrane</keyword>
<dbReference type="EMBL" id="DRUZ01000021">
    <property type="protein sequence ID" value="HHS01199.1"/>
    <property type="molecule type" value="Genomic_DNA"/>
</dbReference>
<evidence type="ECO:0000256" key="9">
    <source>
        <dbReference type="PROSITE-ProRule" id="PRU00284"/>
    </source>
</evidence>
<evidence type="ECO:0000256" key="3">
    <source>
        <dbReference type="ARBA" id="ARBA00022500"/>
    </source>
</evidence>
<feature type="domain" description="Methyl-accepting transducer" evidence="12">
    <location>
        <begin position="427"/>
        <end position="684"/>
    </location>
</feature>
<dbReference type="GO" id="GO:0005886">
    <property type="term" value="C:plasma membrane"/>
    <property type="evidence" value="ECO:0007669"/>
    <property type="project" value="UniProtKB-SubCell"/>
</dbReference>
<accession>A0A7C5Z697</accession>
<dbReference type="AlphaFoldDB" id="A0A7C5Z697"/>
<evidence type="ECO:0000313" key="14">
    <source>
        <dbReference type="EMBL" id="HHS01199.1"/>
    </source>
</evidence>
<comment type="caution">
    <text evidence="14">The sequence shown here is derived from an EMBL/GenBank/DDBJ whole genome shotgun (WGS) entry which is preliminary data.</text>
</comment>
<comment type="subcellular location">
    <subcellularLocation>
        <location evidence="1">Cell membrane</location>
        <topology evidence="1">Multi-pass membrane protein</topology>
    </subcellularLocation>
</comment>
<feature type="coiled-coil region" evidence="10">
    <location>
        <begin position="680"/>
        <end position="710"/>
    </location>
</feature>
<evidence type="ECO:0000256" key="11">
    <source>
        <dbReference type="SAM" id="Phobius"/>
    </source>
</evidence>
<evidence type="ECO:0000256" key="8">
    <source>
        <dbReference type="ARBA" id="ARBA00029447"/>
    </source>
</evidence>
<dbReference type="Gene3D" id="3.30.450.20">
    <property type="entry name" value="PAS domain"/>
    <property type="match status" value="1"/>
</dbReference>
<evidence type="ECO:0000256" key="10">
    <source>
        <dbReference type="SAM" id="Coils"/>
    </source>
</evidence>
<name>A0A7C5Z697_9FIRM</name>
<evidence type="ECO:0000256" key="7">
    <source>
        <dbReference type="ARBA" id="ARBA00023224"/>
    </source>
</evidence>
<dbReference type="Pfam" id="PF00672">
    <property type="entry name" value="HAMP"/>
    <property type="match status" value="1"/>
</dbReference>
<dbReference type="PROSITE" id="PS50111">
    <property type="entry name" value="CHEMOTAXIS_TRANSDUC_2"/>
    <property type="match status" value="1"/>
</dbReference>
<dbReference type="GO" id="GO:0006935">
    <property type="term" value="P:chemotaxis"/>
    <property type="evidence" value="ECO:0007669"/>
    <property type="project" value="UniProtKB-KW"/>
</dbReference>
<dbReference type="Pfam" id="PF00015">
    <property type="entry name" value="MCPsignal"/>
    <property type="match status" value="1"/>
</dbReference>
<comment type="similarity">
    <text evidence="8">Belongs to the methyl-accepting chemotaxis (MCP) protein family.</text>
</comment>
<dbReference type="Gene3D" id="6.10.340.10">
    <property type="match status" value="1"/>
</dbReference>
<evidence type="ECO:0000256" key="5">
    <source>
        <dbReference type="ARBA" id="ARBA00022989"/>
    </source>
</evidence>
<sequence>MKKKHKAQSEIKKDFKQLFLSFLKSGKLAKRFALLIACIVIVPIVIIDILSITMSVNSVINESKKSYLAATDSTARYFQLAIKTAQNNATQLMSNELVQRYYSESKQAALEDYEKITLQTDAQKALQNILISNNMIAGIYILVNKEKSLSNPAIVFDIDYSKIKNAWWYKKIIDAGGPILIEAHDKEFDEIAQKNNTNMPEYAFCIGLPFKDITTNETLGVMLLDISKNWLRDQLQDTQISQQGGFMLAISSQGKVVLPTEWENNFKDIPDANTEFVKKVLSNIKSEKLSGAFETIYSRQPYLITYSLIPDTPWAVVGMIPLAQIISSARKLEILSIVLTIIFTLIALVLGIYFAFRIVRDIEKITKAFEVAEKGDLTVSLDIRRDDEIGLMAHSFNNMTKNIKQLIEKGVNLSSEVTSAISTLSTVAGETAAASNEVAKAISEIAEGASNQAKEATSVVEVVSRFGEKIETIVESSNNMEKLTKDVSELSEKGESVVEVLNNVSQDTVNITSTMINTINQLAEYSRSIGKIIQVLSSISEQTKLLALNASIEAAKAGEAGRGFAVVAGEIRKLADQSKESTREVEEMIKRIVNQTKAAQDVADKVEDVIEKQNIAVKDVSMAFSSIKSAMDELIDGIENINQSILAIDKEKDTIVHSIENISAISQETAASSEEVSASTQEQLAAIEELRAMAENLNKLAQDLKDAMQVFKV</sequence>
<gene>
    <name evidence="14" type="ORF">ENL71_01460</name>
</gene>
<keyword evidence="5 11" id="KW-1133">Transmembrane helix</keyword>
<feature type="transmembrane region" description="Helical" evidence="11">
    <location>
        <begin position="32"/>
        <end position="56"/>
    </location>
</feature>
<evidence type="ECO:0000256" key="6">
    <source>
        <dbReference type="ARBA" id="ARBA00023136"/>
    </source>
</evidence>
<keyword evidence="3" id="KW-0145">Chemotaxis</keyword>
<dbReference type="SUPFAM" id="SSF58104">
    <property type="entry name" value="Methyl-accepting chemotaxis protein (MCP) signaling domain"/>
    <property type="match status" value="1"/>
</dbReference>
<dbReference type="GO" id="GO:0007165">
    <property type="term" value="P:signal transduction"/>
    <property type="evidence" value="ECO:0007669"/>
    <property type="project" value="UniProtKB-KW"/>
</dbReference>
<dbReference type="CDD" id="cd11386">
    <property type="entry name" value="MCP_signal"/>
    <property type="match status" value="1"/>
</dbReference>
<proteinExistence type="inferred from homology"/>
<dbReference type="PANTHER" id="PTHR32089">
    <property type="entry name" value="METHYL-ACCEPTING CHEMOTAXIS PROTEIN MCPB"/>
    <property type="match status" value="1"/>
</dbReference>
<dbReference type="InterPro" id="IPR004089">
    <property type="entry name" value="MCPsignal_dom"/>
</dbReference>
<dbReference type="CDD" id="cd06225">
    <property type="entry name" value="HAMP"/>
    <property type="match status" value="1"/>
</dbReference>
<feature type="transmembrane region" description="Helical" evidence="11">
    <location>
        <begin position="334"/>
        <end position="356"/>
    </location>
</feature>
<dbReference type="PROSITE" id="PS50885">
    <property type="entry name" value="HAMP"/>
    <property type="match status" value="1"/>
</dbReference>
<evidence type="ECO:0000259" key="13">
    <source>
        <dbReference type="PROSITE" id="PS50885"/>
    </source>
</evidence>
<dbReference type="InterPro" id="IPR003660">
    <property type="entry name" value="HAMP_dom"/>
</dbReference>
<evidence type="ECO:0000256" key="4">
    <source>
        <dbReference type="ARBA" id="ARBA00022692"/>
    </source>
</evidence>
<evidence type="ECO:0000259" key="12">
    <source>
        <dbReference type="PROSITE" id="PS50111"/>
    </source>
</evidence>
<reference evidence="14" key="1">
    <citation type="journal article" date="2020" name="mSystems">
        <title>Genome- and Community-Level Interaction Insights into Carbon Utilization and Element Cycling Functions of Hydrothermarchaeota in Hydrothermal Sediment.</title>
        <authorList>
            <person name="Zhou Z."/>
            <person name="Liu Y."/>
            <person name="Xu W."/>
            <person name="Pan J."/>
            <person name="Luo Z.H."/>
            <person name="Li M."/>
        </authorList>
    </citation>
    <scope>NUCLEOTIDE SEQUENCE [LARGE SCALE GENOMIC DNA]</scope>
    <source>
        <strain evidence="14">SpSt-102</strain>
    </source>
</reference>